<accession>A0ACD3ASA9</accession>
<reference evidence="1 2" key="1">
    <citation type="journal article" date="2019" name="Nat. Ecol. Evol.">
        <title>Megaphylogeny resolves global patterns of mushroom evolution.</title>
        <authorList>
            <person name="Varga T."/>
            <person name="Krizsan K."/>
            <person name="Foldi C."/>
            <person name="Dima B."/>
            <person name="Sanchez-Garcia M."/>
            <person name="Sanchez-Ramirez S."/>
            <person name="Szollosi G.J."/>
            <person name="Szarkandi J.G."/>
            <person name="Papp V."/>
            <person name="Albert L."/>
            <person name="Andreopoulos W."/>
            <person name="Angelini C."/>
            <person name="Antonin V."/>
            <person name="Barry K.W."/>
            <person name="Bougher N.L."/>
            <person name="Buchanan P."/>
            <person name="Buyck B."/>
            <person name="Bense V."/>
            <person name="Catcheside P."/>
            <person name="Chovatia M."/>
            <person name="Cooper J."/>
            <person name="Damon W."/>
            <person name="Desjardin D."/>
            <person name="Finy P."/>
            <person name="Geml J."/>
            <person name="Haridas S."/>
            <person name="Hughes K."/>
            <person name="Justo A."/>
            <person name="Karasinski D."/>
            <person name="Kautmanova I."/>
            <person name="Kiss B."/>
            <person name="Kocsube S."/>
            <person name="Kotiranta H."/>
            <person name="LaButti K.M."/>
            <person name="Lechner B.E."/>
            <person name="Liimatainen K."/>
            <person name="Lipzen A."/>
            <person name="Lukacs Z."/>
            <person name="Mihaltcheva S."/>
            <person name="Morgado L.N."/>
            <person name="Niskanen T."/>
            <person name="Noordeloos M.E."/>
            <person name="Ohm R.A."/>
            <person name="Ortiz-Santana B."/>
            <person name="Ovrebo C."/>
            <person name="Racz N."/>
            <person name="Riley R."/>
            <person name="Savchenko A."/>
            <person name="Shiryaev A."/>
            <person name="Soop K."/>
            <person name="Spirin V."/>
            <person name="Szebenyi C."/>
            <person name="Tomsovsky M."/>
            <person name="Tulloss R.E."/>
            <person name="Uehling J."/>
            <person name="Grigoriev I.V."/>
            <person name="Vagvolgyi C."/>
            <person name="Papp T."/>
            <person name="Martin F.M."/>
            <person name="Miettinen O."/>
            <person name="Hibbett D.S."/>
            <person name="Nagy L.G."/>
        </authorList>
    </citation>
    <scope>NUCLEOTIDE SEQUENCE [LARGE SCALE GENOMIC DNA]</scope>
    <source>
        <strain evidence="1 2">NL-1719</strain>
    </source>
</reference>
<keyword evidence="2" id="KW-1185">Reference proteome</keyword>
<name>A0ACD3ASA9_9AGAR</name>
<proteinExistence type="predicted"/>
<gene>
    <name evidence="1" type="ORF">BDN72DRAFT_898129</name>
</gene>
<dbReference type="Proteomes" id="UP000308600">
    <property type="component" value="Unassembled WGS sequence"/>
</dbReference>
<evidence type="ECO:0000313" key="1">
    <source>
        <dbReference type="EMBL" id="TFK68417.1"/>
    </source>
</evidence>
<dbReference type="EMBL" id="ML208352">
    <property type="protein sequence ID" value="TFK68417.1"/>
    <property type="molecule type" value="Genomic_DNA"/>
</dbReference>
<protein>
    <submittedName>
        <fullName evidence="1">Uncharacterized protein</fullName>
    </submittedName>
</protein>
<organism evidence="1 2">
    <name type="scientific">Pluteus cervinus</name>
    <dbReference type="NCBI Taxonomy" id="181527"/>
    <lineage>
        <taxon>Eukaryota</taxon>
        <taxon>Fungi</taxon>
        <taxon>Dikarya</taxon>
        <taxon>Basidiomycota</taxon>
        <taxon>Agaricomycotina</taxon>
        <taxon>Agaricomycetes</taxon>
        <taxon>Agaricomycetidae</taxon>
        <taxon>Agaricales</taxon>
        <taxon>Pluteineae</taxon>
        <taxon>Pluteaceae</taxon>
        <taxon>Pluteus</taxon>
    </lineage>
</organism>
<evidence type="ECO:0000313" key="2">
    <source>
        <dbReference type="Proteomes" id="UP000308600"/>
    </source>
</evidence>
<sequence>MSMAPDLRLPASDGVPTDESPSQLLGDTANLVSLATSGAAWGIMVTLYAICLYYLFQHMSPRNRTCTIFQVVLASFTTALGTISIVLNIKHDVQSYVLHRLYPGGPLAYEVVMSGDSPHLVANICWIVLNVIVGGLVTWRSFILWRGRWVVGVLAILNLACICTGLFAVIQGGIHHTNVFGPVVAKFSLLYMSLALTTTVLGTILVVARTLYQRYNSQETLVRGFTSIASMLIESAALNSVFTILCIQLYVVESPFFSLFFDIAVQVQIIASLLIILQTSRGEAKARESNPPSEIVISGLKRQSSYHNPSTNGLAIHVALKVEKEEY</sequence>